<sequence length="318" mass="36679">MSFRLLAAAALSVCGCMASAQAQAPKPSVWISPPGQDKCLAFRQLFEQPDAWKETRAHIDVLFITDLNLQRHFSDDELRKWFGMMKEWKLRLAMEVGAVKPWGKTGEACFNAERKNWEHLQSLGANLYAIAMDEPLVCAREQIHESDEYAMKETANYIALVRQHFTDVLIGDIEAYPSASVEEHKKWIEGLQQNLAEKKVRGLDFYRLDVDWLRFNVQQKGSWKEVRQLELYCRQKKLPFSLIYWASGYPGMQKRGLADDSTWYTSIMQQGYDYAAVDGRPDQIVIESWVSAPSKCLPETGEWTFTRSVLDFVKKFVK</sequence>
<organism evidence="2 3">
    <name type="scientific">Prosthecobacter vanneervenii</name>
    <dbReference type="NCBI Taxonomy" id="48466"/>
    <lineage>
        <taxon>Bacteria</taxon>
        <taxon>Pseudomonadati</taxon>
        <taxon>Verrucomicrobiota</taxon>
        <taxon>Verrucomicrobiia</taxon>
        <taxon>Verrucomicrobiales</taxon>
        <taxon>Verrucomicrobiaceae</taxon>
        <taxon>Prosthecobacter</taxon>
    </lineage>
</organism>
<gene>
    <name evidence="2" type="ORF">HNQ65_001992</name>
</gene>
<name>A0A7W7YAS3_9BACT</name>
<dbReference type="EMBL" id="JACHIG010000003">
    <property type="protein sequence ID" value="MBB5032415.1"/>
    <property type="molecule type" value="Genomic_DNA"/>
</dbReference>
<dbReference type="AlphaFoldDB" id="A0A7W7YAS3"/>
<proteinExistence type="predicted"/>
<feature type="signal peptide" evidence="1">
    <location>
        <begin position="1"/>
        <end position="22"/>
    </location>
</feature>
<feature type="chain" id="PRO_5031328682" evidence="1">
    <location>
        <begin position="23"/>
        <end position="318"/>
    </location>
</feature>
<dbReference type="Proteomes" id="UP000590740">
    <property type="component" value="Unassembled WGS sequence"/>
</dbReference>
<keyword evidence="1" id="KW-0732">Signal</keyword>
<evidence type="ECO:0000256" key="1">
    <source>
        <dbReference type="SAM" id="SignalP"/>
    </source>
</evidence>
<dbReference type="PROSITE" id="PS51257">
    <property type="entry name" value="PROKAR_LIPOPROTEIN"/>
    <property type="match status" value="1"/>
</dbReference>
<comment type="caution">
    <text evidence="2">The sequence shown here is derived from an EMBL/GenBank/DDBJ whole genome shotgun (WGS) entry which is preliminary data.</text>
</comment>
<evidence type="ECO:0000313" key="3">
    <source>
        <dbReference type="Proteomes" id="UP000590740"/>
    </source>
</evidence>
<accession>A0A7W7YAS3</accession>
<evidence type="ECO:0000313" key="2">
    <source>
        <dbReference type="EMBL" id="MBB5032415.1"/>
    </source>
</evidence>
<keyword evidence="3" id="KW-1185">Reference proteome</keyword>
<protein>
    <submittedName>
        <fullName evidence="2">Uncharacterized protein</fullName>
    </submittedName>
</protein>
<reference evidence="2 3" key="1">
    <citation type="submission" date="2020-08" db="EMBL/GenBank/DDBJ databases">
        <title>Genomic Encyclopedia of Type Strains, Phase IV (KMG-IV): sequencing the most valuable type-strain genomes for metagenomic binning, comparative biology and taxonomic classification.</title>
        <authorList>
            <person name="Goeker M."/>
        </authorList>
    </citation>
    <scope>NUCLEOTIDE SEQUENCE [LARGE SCALE GENOMIC DNA]</scope>
    <source>
        <strain evidence="2 3">DSM 12252</strain>
    </source>
</reference>
<dbReference type="RefSeq" id="WP_184339342.1">
    <property type="nucleotide sequence ID" value="NZ_JACHIG010000003.1"/>
</dbReference>